<accession>A0A382J4K5</accession>
<dbReference type="EMBL" id="UINC01071708">
    <property type="protein sequence ID" value="SVC06826.1"/>
    <property type="molecule type" value="Genomic_DNA"/>
</dbReference>
<protein>
    <submittedName>
        <fullName evidence="1">Uncharacterized protein</fullName>
    </submittedName>
</protein>
<organism evidence="1">
    <name type="scientific">marine metagenome</name>
    <dbReference type="NCBI Taxonomy" id="408172"/>
    <lineage>
        <taxon>unclassified sequences</taxon>
        <taxon>metagenomes</taxon>
        <taxon>ecological metagenomes</taxon>
    </lineage>
</organism>
<evidence type="ECO:0000313" key="1">
    <source>
        <dbReference type="EMBL" id="SVC06826.1"/>
    </source>
</evidence>
<name>A0A382J4K5_9ZZZZ</name>
<gene>
    <name evidence="1" type="ORF">METZ01_LOCUS259680</name>
</gene>
<proteinExistence type="predicted"/>
<sequence length="113" mass="13010">IYFHSLLCEKHQKEFNYVGDYERNLIDWVNPHTGEVFLIDSVEYIVRTHCSIQEGYIPEGMAMVDSIFRALLAHGNQPLTIKKLAYLIGRVGQESTILRMLGGRKVYKGLRPV</sequence>
<dbReference type="AlphaFoldDB" id="A0A382J4K5"/>
<reference evidence="1" key="1">
    <citation type="submission" date="2018-05" db="EMBL/GenBank/DDBJ databases">
        <authorList>
            <person name="Lanie J.A."/>
            <person name="Ng W.-L."/>
            <person name="Kazmierczak K.M."/>
            <person name="Andrzejewski T.M."/>
            <person name="Davidsen T.M."/>
            <person name="Wayne K.J."/>
            <person name="Tettelin H."/>
            <person name="Glass J.I."/>
            <person name="Rusch D."/>
            <person name="Podicherti R."/>
            <person name="Tsui H.-C.T."/>
            <person name="Winkler M.E."/>
        </authorList>
    </citation>
    <scope>NUCLEOTIDE SEQUENCE</scope>
</reference>
<feature type="non-terminal residue" evidence="1">
    <location>
        <position position="1"/>
    </location>
</feature>